<organism evidence="2 3">
    <name type="scientific">Albula glossodonta</name>
    <name type="common">roundjaw bonefish</name>
    <dbReference type="NCBI Taxonomy" id="121402"/>
    <lineage>
        <taxon>Eukaryota</taxon>
        <taxon>Metazoa</taxon>
        <taxon>Chordata</taxon>
        <taxon>Craniata</taxon>
        <taxon>Vertebrata</taxon>
        <taxon>Euteleostomi</taxon>
        <taxon>Actinopterygii</taxon>
        <taxon>Neopterygii</taxon>
        <taxon>Teleostei</taxon>
        <taxon>Albuliformes</taxon>
        <taxon>Albulidae</taxon>
        <taxon>Albula</taxon>
    </lineage>
</organism>
<keyword evidence="3" id="KW-1185">Reference proteome</keyword>
<feature type="region of interest" description="Disordered" evidence="1">
    <location>
        <begin position="21"/>
        <end position="49"/>
    </location>
</feature>
<feature type="compositionally biased region" description="Polar residues" evidence="1">
    <location>
        <begin position="38"/>
        <end position="48"/>
    </location>
</feature>
<sequence>MGGFSAVSAVMEFDRPPMVPCSVRGQRGLTRERPMNNRAGSAVQSLQGGTLGRHCQCPNVDPLRDGLPHRIRKRCLKWRMVLERSLVLGHAHKAVLPQGREE</sequence>
<proteinExistence type="predicted"/>
<dbReference type="AlphaFoldDB" id="A0A8T2P3I5"/>
<gene>
    <name evidence="2" type="ORF">JZ751_006052</name>
</gene>
<protein>
    <submittedName>
        <fullName evidence="2">Uncharacterized protein</fullName>
    </submittedName>
</protein>
<evidence type="ECO:0000256" key="1">
    <source>
        <dbReference type="SAM" id="MobiDB-lite"/>
    </source>
</evidence>
<reference evidence="2" key="1">
    <citation type="thesis" date="2021" institute="BYU ScholarsArchive" country="Provo, UT, USA">
        <title>Applications of and Algorithms for Genome Assembly and Genomic Analyses with an Emphasis on Marine Teleosts.</title>
        <authorList>
            <person name="Pickett B.D."/>
        </authorList>
    </citation>
    <scope>NUCLEOTIDE SEQUENCE</scope>
    <source>
        <strain evidence="2">HI-2016</strain>
    </source>
</reference>
<dbReference type="Proteomes" id="UP000824540">
    <property type="component" value="Unassembled WGS sequence"/>
</dbReference>
<comment type="caution">
    <text evidence="2">The sequence shown here is derived from an EMBL/GenBank/DDBJ whole genome shotgun (WGS) entry which is preliminary data.</text>
</comment>
<evidence type="ECO:0000313" key="3">
    <source>
        <dbReference type="Proteomes" id="UP000824540"/>
    </source>
</evidence>
<accession>A0A8T2P3I5</accession>
<dbReference type="EMBL" id="JAFBMS010000014">
    <property type="protein sequence ID" value="KAG9347125.1"/>
    <property type="molecule type" value="Genomic_DNA"/>
</dbReference>
<name>A0A8T2P3I5_9TELE</name>
<evidence type="ECO:0000313" key="2">
    <source>
        <dbReference type="EMBL" id="KAG9347125.1"/>
    </source>
</evidence>